<evidence type="ECO:0000313" key="2">
    <source>
        <dbReference type="Proteomes" id="UP000436138"/>
    </source>
</evidence>
<reference evidence="1 2" key="1">
    <citation type="submission" date="2019-12" db="EMBL/GenBank/DDBJ databases">
        <title>Streptomyces sp. strain T44 isolated from rhizosphere soil of Broussonetia papyrifera.</title>
        <authorList>
            <person name="Mo P."/>
        </authorList>
    </citation>
    <scope>NUCLEOTIDE SEQUENCE [LARGE SCALE GENOMIC DNA]</scope>
    <source>
        <strain evidence="1 2">T44</strain>
    </source>
</reference>
<gene>
    <name evidence="1" type="ORF">GQF42_03355</name>
</gene>
<dbReference type="KEGG" id="sbro:GQF42_03355"/>
<sequence length="84" mass="8913">MDRISWCFWPTGASVVPVPFRLDLTPERAARLVPFDHAARRLSAGQSAARVAADIGCADQPRTQPHLDAMTCAGITLAGATIAP</sequence>
<evidence type="ECO:0000313" key="1">
    <source>
        <dbReference type="EMBL" id="QHA02456.1"/>
    </source>
</evidence>
<keyword evidence="2" id="KW-1185">Reference proteome</keyword>
<dbReference type="RefSeq" id="WP_158917467.1">
    <property type="nucleotide sequence ID" value="NZ_CP047020.1"/>
</dbReference>
<organism evidence="1 2">
    <name type="scientific">Streptomyces broussonetiae</name>
    <dbReference type="NCBI Taxonomy" id="2686304"/>
    <lineage>
        <taxon>Bacteria</taxon>
        <taxon>Bacillati</taxon>
        <taxon>Actinomycetota</taxon>
        <taxon>Actinomycetes</taxon>
        <taxon>Kitasatosporales</taxon>
        <taxon>Streptomycetaceae</taxon>
        <taxon>Streptomyces</taxon>
    </lineage>
</organism>
<dbReference type="AlphaFoldDB" id="A0A6I6N2K9"/>
<name>A0A6I6N2K9_9ACTN</name>
<dbReference type="Proteomes" id="UP000436138">
    <property type="component" value="Chromosome"/>
</dbReference>
<protein>
    <submittedName>
        <fullName evidence="1">Uncharacterized protein</fullName>
    </submittedName>
</protein>
<proteinExistence type="predicted"/>
<dbReference type="EMBL" id="CP047020">
    <property type="protein sequence ID" value="QHA02456.1"/>
    <property type="molecule type" value="Genomic_DNA"/>
</dbReference>
<accession>A0A6I6N2K9</accession>